<evidence type="ECO:0008006" key="7">
    <source>
        <dbReference type="Google" id="ProtNLM"/>
    </source>
</evidence>
<organism evidence="5 6">
    <name type="scientific">Varroa destructor</name>
    <name type="common">Honeybee mite</name>
    <dbReference type="NCBI Taxonomy" id="109461"/>
    <lineage>
        <taxon>Eukaryota</taxon>
        <taxon>Metazoa</taxon>
        <taxon>Ecdysozoa</taxon>
        <taxon>Arthropoda</taxon>
        <taxon>Chelicerata</taxon>
        <taxon>Arachnida</taxon>
        <taxon>Acari</taxon>
        <taxon>Parasitiformes</taxon>
        <taxon>Mesostigmata</taxon>
        <taxon>Gamasina</taxon>
        <taxon>Dermanyssoidea</taxon>
        <taxon>Varroidae</taxon>
        <taxon>Varroa</taxon>
    </lineage>
</organism>
<dbReference type="GO" id="GO:0000785">
    <property type="term" value="C:chromatin"/>
    <property type="evidence" value="ECO:0007669"/>
    <property type="project" value="TreeGrafter"/>
</dbReference>
<dbReference type="FunCoup" id="A0A7M7JFV5">
    <property type="interactions" value="1675"/>
</dbReference>
<comment type="subcellular location">
    <subcellularLocation>
        <location evidence="1">Nucleus</location>
    </subcellularLocation>
</comment>
<dbReference type="OMA" id="HQSECCY"/>
<dbReference type="InterPro" id="IPR024132">
    <property type="entry name" value="Akirin"/>
</dbReference>
<keyword evidence="6" id="KW-1185">Reference proteome</keyword>
<evidence type="ECO:0000256" key="3">
    <source>
        <dbReference type="ARBA" id="ARBA00023242"/>
    </source>
</evidence>
<evidence type="ECO:0000256" key="4">
    <source>
        <dbReference type="SAM" id="MobiDB-lite"/>
    </source>
</evidence>
<dbReference type="EnsemblMetazoa" id="XM_022795449">
    <property type="protein sequence ID" value="XP_022651184"/>
    <property type="gene ID" value="LOC111246215"/>
</dbReference>
<proteinExistence type="inferred from homology"/>
<feature type="compositionally biased region" description="Low complexity" evidence="4">
    <location>
        <begin position="97"/>
        <end position="124"/>
    </location>
</feature>
<keyword evidence="3" id="KW-0539">Nucleus</keyword>
<reference evidence="5" key="1">
    <citation type="submission" date="2021-01" db="UniProtKB">
        <authorList>
            <consortium name="EnsemblMetazoa"/>
        </authorList>
    </citation>
    <scope>IDENTIFICATION</scope>
</reference>
<evidence type="ECO:0000256" key="1">
    <source>
        <dbReference type="ARBA" id="ARBA00004123"/>
    </source>
</evidence>
<dbReference type="CDD" id="cd22240">
    <property type="entry name" value="akirin"/>
    <property type="match status" value="1"/>
</dbReference>
<dbReference type="GO" id="GO:0045089">
    <property type="term" value="P:positive regulation of innate immune response"/>
    <property type="evidence" value="ECO:0007669"/>
    <property type="project" value="TreeGrafter"/>
</dbReference>
<evidence type="ECO:0000256" key="2">
    <source>
        <dbReference type="ARBA" id="ARBA00005625"/>
    </source>
</evidence>
<dbReference type="GO" id="GO:0003712">
    <property type="term" value="F:transcription coregulator activity"/>
    <property type="evidence" value="ECO:0007669"/>
    <property type="project" value="TreeGrafter"/>
</dbReference>
<protein>
    <recommendedName>
        <fullName evidence="7">Akirin</fullName>
    </recommendedName>
</protein>
<dbReference type="RefSeq" id="XP_022651184.1">
    <property type="nucleotide sequence ID" value="XM_022795449.1"/>
</dbReference>
<dbReference type="AlphaFoldDB" id="A0A7M7JFV5"/>
<accession>A0A7M7JFV5</accession>
<dbReference type="OrthoDB" id="10039914at2759"/>
<name>A0A7M7JFV5_VARDE</name>
<dbReference type="PANTHER" id="PTHR13293:SF6">
    <property type="entry name" value="AKIRIN-RELATED"/>
    <property type="match status" value="1"/>
</dbReference>
<evidence type="ECO:0000313" key="5">
    <source>
        <dbReference type="EnsemblMetazoa" id="XP_022651184"/>
    </source>
</evidence>
<comment type="similarity">
    <text evidence="2">Belongs to the akirin family.</text>
</comment>
<dbReference type="Proteomes" id="UP000594260">
    <property type="component" value="Unplaced"/>
</dbReference>
<sequence length="194" mass="21427">MACATLKRHLEWDPLGAGPHAMSPRPAKRARRIMAGSSLAMGSSRQQYLDRQQAMTPSAFQDAAPKLTSELIASSVCNEVRRLQKRKQLPFGQICDSNSPPSSPTSSGNSASSSAAVAGLSGSSSSTCPLFTFKQVNLICERMLREREDELRQHYDRVLNDKLAEQYDAFVRFTQDQIHRRFADDRAGAPSYCS</sequence>
<dbReference type="GO" id="GO:0005634">
    <property type="term" value="C:nucleus"/>
    <property type="evidence" value="ECO:0007669"/>
    <property type="project" value="UniProtKB-SubCell"/>
</dbReference>
<dbReference type="InParanoid" id="A0A7M7JFV5"/>
<feature type="region of interest" description="Disordered" evidence="4">
    <location>
        <begin position="91"/>
        <end position="124"/>
    </location>
</feature>
<dbReference type="GO" id="GO:0045944">
    <property type="term" value="P:positive regulation of transcription by RNA polymerase II"/>
    <property type="evidence" value="ECO:0007669"/>
    <property type="project" value="TreeGrafter"/>
</dbReference>
<evidence type="ECO:0000313" key="6">
    <source>
        <dbReference type="Proteomes" id="UP000594260"/>
    </source>
</evidence>
<dbReference type="KEGG" id="vde:111246215"/>
<dbReference type="PANTHER" id="PTHR13293">
    <property type="entry name" value="AKIRIN-RELATED"/>
    <property type="match status" value="1"/>
</dbReference>
<dbReference type="GeneID" id="111246215"/>